<feature type="transmembrane region" description="Helical" evidence="6">
    <location>
        <begin position="425"/>
        <end position="445"/>
    </location>
</feature>
<dbReference type="Gene3D" id="1.20.1740.10">
    <property type="entry name" value="Amino acid/polyamine transporter I"/>
    <property type="match status" value="1"/>
</dbReference>
<feature type="transmembrane region" description="Helical" evidence="6">
    <location>
        <begin position="306"/>
        <end position="327"/>
    </location>
</feature>
<evidence type="ECO:0000313" key="7">
    <source>
        <dbReference type="EMBL" id="GAA1998959.1"/>
    </source>
</evidence>
<name>A0ABP5EKV1_9MICO</name>
<dbReference type="PANTHER" id="PTHR42770">
    <property type="entry name" value="AMINO ACID TRANSPORTER-RELATED"/>
    <property type="match status" value="1"/>
</dbReference>
<keyword evidence="2" id="KW-1003">Cell membrane</keyword>
<feature type="transmembrane region" description="Helical" evidence="6">
    <location>
        <begin position="33"/>
        <end position="56"/>
    </location>
</feature>
<dbReference type="InterPro" id="IPR050367">
    <property type="entry name" value="APC_superfamily"/>
</dbReference>
<dbReference type="PIRSF" id="PIRSF006060">
    <property type="entry name" value="AA_transporter"/>
    <property type="match status" value="1"/>
</dbReference>
<organism evidence="7 8">
    <name type="scientific">Brevibacterium samyangense</name>
    <dbReference type="NCBI Taxonomy" id="366888"/>
    <lineage>
        <taxon>Bacteria</taxon>
        <taxon>Bacillati</taxon>
        <taxon>Actinomycetota</taxon>
        <taxon>Actinomycetes</taxon>
        <taxon>Micrococcales</taxon>
        <taxon>Brevibacteriaceae</taxon>
        <taxon>Brevibacterium</taxon>
    </lineage>
</organism>
<evidence type="ECO:0000256" key="6">
    <source>
        <dbReference type="SAM" id="Phobius"/>
    </source>
</evidence>
<dbReference type="Pfam" id="PF13520">
    <property type="entry name" value="AA_permease_2"/>
    <property type="match status" value="1"/>
</dbReference>
<keyword evidence="8" id="KW-1185">Reference proteome</keyword>
<proteinExistence type="predicted"/>
<evidence type="ECO:0000256" key="5">
    <source>
        <dbReference type="ARBA" id="ARBA00023136"/>
    </source>
</evidence>
<feature type="transmembrane region" description="Helical" evidence="6">
    <location>
        <begin position="108"/>
        <end position="130"/>
    </location>
</feature>
<evidence type="ECO:0000313" key="8">
    <source>
        <dbReference type="Proteomes" id="UP001500755"/>
    </source>
</evidence>
<dbReference type="InterPro" id="IPR002293">
    <property type="entry name" value="AA/rel_permease1"/>
</dbReference>
<gene>
    <name evidence="7" type="ORF">GCM10009755_02920</name>
</gene>
<dbReference type="Proteomes" id="UP001500755">
    <property type="component" value="Unassembled WGS sequence"/>
</dbReference>
<evidence type="ECO:0000256" key="4">
    <source>
        <dbReference type="ARBA" id="ARBA00022989"/>
    </source>
</evidence>
<feature type="transmembrane region" description="Helical" evidence="6">
    <location>
        <begin position="176"/>
        <end position="196"/>
    </location>
</feature>
<dbReference type="PANTHER" id="PTHR42770:SF16">
    <property type="entry name" value="AMINO ACID PERMEASE"/>
    <property type="match status" value="1"/>
</dbReference>
<reference evidence="8" key="1">
    <citation type="journal article" date="2019" name="Int. J. Syst. Evol. Microbiol.">
        <title>The Global Catalogue of Microorganisms (GCM) 10K type strain sequencing project: providing services to taxonomists for standard genome sequencing and annotation.</title>
        <authorList>
            <consortium name="The Broad Institute Genomics Platform"/>
            <consortium name="The Broad Institute Genome Sequencing Center for Infectious Disease"/>
            <person name="Wu L."/>
            <person name="Ma J."/>
        </authorList>
    </citation>
    <scope>NUCLEOTIDE SEQUENCE [LARGE SCALE GENOMIC DNA]</scope>
    <source>
        <strain evidence="8">JCM 14546</strain>
    </source>
</reference>
<evidence type="ECO:0000256" key="2">
    <source>
        <dbReference type="ARBA" id="ARBA00022475"/>
    </source>
</evidence>
<sequence>MATATQPVGSAGAAGGTAPGDVPGTHLTGRLGVFSLIFIVVAAAAPLTVIGGNVALTVASGNGVGAPTGFLIIAIVLFLFSVGYVTMTPHVKEPGAYYAYIRQAFGQHAGTSAAFLAFVTYTALGIGIYGFFGGSTAAFVESFGGPALPWWLYAVIAWIVVTVLGCFSIDFSSKLLGVLMLFEIGIVLVLDAAVLFKGGAEGITFSTFAPEHVFQPTIGVAILFALTGCIGFEATAVFRDEAKNPDRTIPRATYGAVLLIGIYYAVSSWLLVLAWGPSRAVEEATNNSGGFMLDAMQMYAGTTMRHIMDVFLVTSLFACVLSLHNIATRYQFTLASEKYLPAIFTRVHPRFGSPWTSSLGQSAIALVGIIVFAFLDVDPLVNIFGAMAGVATTGFLILLITTSLSAWWFFRGNPGLEKNVWKSRILPLVAALLLLACLAIAYANFGLITAAPAAVSLVLALVPLATVVFGFWFSSRAQKGLR</sequence>
<comment type="caution">
    <text evidence="7">The sequence shown here is derived from an EMBL/GenBank/DDBJ whole genome shotgun (WGS) entry which is preliminary data.</text>
</comment>
<evidence type="ECO:0000256" key="1">
    <source>
        <dbReference type="ARBA" id="ARBA00004651"/>
    </source>
</evidence>
<dbReference type="EMBL" id="BAAANO010000004">
    <property type="protein sequence ID" value="GAA1998959.1"/>
    <property type="molecule type" value="Genomic_DNA"/>
</dbReference>
<dbReference type="RefSeq" id="WP_344306314.1">
    <property type="nucleotide sequence ID" value="NZ_BAAANO010000004.1"/>
</dbReference>
<protein>
    <submittedName>
        <fullName evidence="7">APC family permease</fullName>
    </submittedName>
</protein>
<feature type="transmembrane region" description="Helical" evidence="6">
    <location>
        <begin position="68"/>
        <end position="87"/>
    </location>
</feature>
<feature type="transmembrane region" description="Helical" evidence="6">
    <location>
        <begin position="256"/>
        <end position="276"/>
    </location>
</feature>
<feature type="transmembrane region" description="Helical" evidence="6">
    <location>
        <begin position="216"/>
        <end position="235"/>
    </location>
</feature>
<comment type="subcellular location">
    <subcellularLocation>
        <location evidence="1">Cell membrane</location>
        <topology evidence="1">Multi-pass membrane protein</topology>
    </subcellularLocation>
</comment>
<feature type="transmembrane region" description="Helical" evidence="6">
    <location>
        <begin position="150"/>
        <end position="169"/>
    </location>
</feature>
<accession>A0ABP5EKV1</accession>
<keyword evidence="4 6" id="KW-1133">Transmembrane helix</keyword>
<evidence type="ECO:0000256" key="3">
    <source>
        <dbReference type="ARBA" id="ARBA00022692"/>
    </source>
</evidence>
<keyword evidence="5 6" id="KW-0472">Membrane</keyword>
<feature type="transmembrane region" description="Helical" evidence="6">
    <location>
        <begin position="451"/>
        <end position="473"/>
    </location>
</feature>
<feature type="transmembrane region" description="Helical" evidence="6">
    <location>
        <begin position="355"/>
        <end position="375"/>
    </location>
</feature>
<keyword evidence="3 6" id="KW-0812">Transmembrane</keyword>
<feature type="transmembrane region" description="Helical" evidence="6">
    <location>
        <begin position="381"/>
        <end position="404"/>
    </location>
</feature>